<dbReference type="STRING" id="1850517.A8708_10645"/>
<dbReference type="Proteomes" id="UP000078454">
    <property type="component" value="Unassembled WGS sequence"/>
</dbReference>
<protein>
    <recommendedName>
        <fullName evidence="3">Transposase IS701-like DDE domain-containing protein</fullName>
    </recommendedName>
</protein>
<reference evidence="1 2" key="1">
    <citation type="submission" date="2016-05" db="EMBL/GenBank/DDBJ databases">
        <title>Paenibacillus sp. 1ZS3-15 nov., isolated from the rhizosphere soil.</title>
        <authorList>
            <person name="Zhang X.X."/>
            <person name="Zhang J."/>
        </authorList>
    </citation>
    <scope>NUCLEOTIDE SEQUENCE [LARGE SCALE GENOMIC DNA]</scope>
    <source>
        <strain evidence="1 2">1ZS3-15</strain>
    </source>
</reference>
<name>A0A197ZX01_9BACL</name>
<sequence length="92" mass="10328">MLQNKVKNEALQQVVQIANQTADPLFIIHDDTISKKTKSSSQATSPMEQTGFHHSHLEGKVVWGHQVQATVVQSSDTSLIHSIDLYEDRSRM</sequence>
<keyword evidence="2" id="KW-1185">Reference proteome</keyword>
<evidence type="ECO:0000313" key="1">
    <source>
        <dbReference type="EMBL" id="OAS13253.1"/>
    </source>
</evidence>
<gene>
    <name evidence="1" type="ORF">A8708_10645</name>
</gene>
<dbReference type="AlphaFoldDB" id="A0A197ZX01"/>
<accession>A0A197ZX01</accession>
<dbReference type="OrthoDB" id="2519014at2"/>
<evidence type="ECO:0000313" key="2">
    <source>
        <dbReference type="Proteomes" id="UP000078454"/>
    </source>
</evidence>
<comment type="caution">
    <text evidence="1">The sequence shown here is derived from an EMBL/GenBank/DDBJ whole genome shotgun (WGS) entry which is preliminary data.</text>
</comment>
<proteinExistence type="predicted"/>
<dbReference type="EMBL" id="LYPB01000095">
    <property type="protein sequence ID" value="OAS13253.1"/>
    <property type="molecule type" value="Genomic_DNA"/>
</dbReference>
<organism evidence="1 2">
    <name type="scientific">Paenibacillus oryzisoli</name>
    <dbReference type="NCBI Taxonomy" id="1850517"/>
    <lineage>
        <taxon>Bacteria</taxon>
        <taxon>Bacillati</taxon>
        <taxon>Bacillota</taxon>
        <taxon>Bacilli</taxon>
        <taxon>Bacillales</taxon>
        <taxon>Paenibacillaceae</taxon>
        <taxon>Paenibacillus</taxon>
    </lineage>
</organism>
<evidence type="ECO:0008006" key="3">
    <source>
        <dbReference type="Google" id="ProtNLM"/>
    </source>
</evidence>